<feature type="region of interest" description="Disordered" evidence="7">
    <location>
        <begin position="164"/>
        <end position="258"/>
    </location>
</feature>
<evidence type="ECO:0000259" key="8">
    <source>
        <dbReference type="PROSITE" id="PS50845"/>
    </source>
</evidence>
<feature type="compositionally biased region" description="Low complexity" evidence="7">
    <location>
        <begin position="117"/>
        <end position="132"/>
    </location>
</feature>
<reference evidence="9 10" key="1">
    <citation type="journal article" date="2024" name="G3 (Bethesda)">
        <title>Genome assembly of Hibiscus sabdariffa L. provides insights into metabolisms of medicinal natural products.</title>
        <authorList>
            <person name="Kim T."/>
        </authorList>
    </citation>
    <scope>NUCLEOTIDE SEQUENCE [LARGE SCALE GENOMIC DNA]</scope>
    <source>
        <strain evidence="9">TK-2024</strain>
        <tissue evidence="9">Old leaves</tissue>
    </source>
</reference>
<dbReference type="PROSITE" id="PS50845">
    <property type="entry name" value="RETICULON"/>
    <property type="match status" value="1"/>
</dbReference>
<keyword evidence="2 6" id="KW-0812">Transmembrane</keyword>
<dbReference type="Proteomes" id="UP001472677">
    <property type="component" value="Unassembled WGS sequence"/>
</dbReference>
<evidence type="ECO:0000256" key="2">
    <source>
        <dbReference type="ARBA" id="ARBA00022692"/>
    </source>
</evidence>
<evidence type="ECO:0000313" key="10">
    <source>
        <dbReference type="Proteomes" id="UP001472677"/>
    </source>
</evidence>
<name>A0ABR1Z669_9ROSI</name>
<evidence type="ECO:0000256" key="7">
    <source>
        <dbReference type="SAM" id="MobiDB-lite"/>
    </source>
</evidence>
<organism evidence="9 10">
    <name type="scientific">Hibiscus sabdariffa</name>
    <name type="common">roselle</name>
    <dbReference type="NCBI Taxonomy" id="183260"/>
    <lineage>
        <taxon>Eukaryota</taxon>
        <taxon>Viridiplantae</taxon>
        <taxon>Streptophyta</taxon>
        <taxon>Embryophyta</taxon>
        <taxon>Tracheophyta</taxon>
        <taxon>Spermatophyta</taxon>
        <taxon>Magnoliopsida</taxon>
        <taxon>eudicotyledons</taxon>
        <taxon>Gunneridae</taxon>
        <taxon>Pentapetalae</taxon>
        <taxon>rosids</taxon>
        <taxon>malvids</taxon>
        <taxon>Malvales</taxon>
        <taxon>Malvaceae</taxon>
        <taxon>Malvoideae</taxon>
        <taxon>Hibiscus</taxon>
    </lineage>
</organism>
<feature type="compositionally biased region" description="Basic and acidic residues" evidence="7">
    <location>
        <begin position="203"/>
        <end position="222"/>
    </location>
</feature>
<evidence type="ECO:0000256" key="4">
    <source>
        <dbReference type="ARBA" id="ARBA00022989"/>
    </source>
</evidence>
<comment type="caution">
    <text evidence="9">The sequence shown here is derived from an EMBL/GenBank/DDBJ whole genome shotgun (WGS) entry which is preliminary data.</text>
</comment>
<feature type="region of interest" description="Disordered" evidence="7">
    <location>
        <begin position="95"/>
        <end position="132"/>
    </location>
</feature>
<evidence type="ECO:0000313" key="9">
    <source>
        <dbReference type="EMBL" id="KAK8474490.1"/>
    </source>
</evidence>
<dbReference type="EMBL" id="JBBPBM010002821">
    <property type="protein sequence ID" value="KAK8474490.1"/>
    <property type="molecule type" value="Genomic_DNA"/>
</dbReference>
<keyword evidence="4 6" id="KW-1133">Transmembrane helix</keyword>
<gene>
    <name evidence="9" type="ORF">V6N12_073935</name>
</gene>
<evidence type="ECO:0000256" key="3">
    <source>
        <dbReference type="ARBA" id="ARBA00022824"/>
    </source>
</evidence>
<evidence type="ECO:0000256" key="1">
    <source>
        <dbReference type="ARBA" id="ARBA00004477"/>
    </source>
</evidence>
<sequence length="526" mass="58803">MSHFPFVVLTCLRNPIPSGSPLFSNGSLHFFNKKPHRLLNSNIIFYFLLTYSWKILQGKSARYRQMDPISTPPSNSMSKSASRLPRIGFSVVESGERGRPSIQDLSLDCISPSPKKATTPAPSSPLSLRSPTNSLPLRELLLLSPASPMRKSRTRLADRIERAEEGVAADHGGGSRRKCKPRAAQTGGLGCGTPRNNRRSRRRMEMELREDRDLVLGEEMVKPRKRRQSGKSKKEKPSSVPSLPSSSSSPKNDDCERNNLDRMGEMIIDMVMWRDAAKSSLWFGLGCLCFLSSCFTKGVTFSIFSVLSHVGLLFLGVSFFSNSVSHNVEKTNEFKLREEDFLTLAKLVLPATNLAISMMRKLFSGEPSMTLKVAPLLLLGAECGHIITLWRLYAFGFFFSFSMPKLYCCYSSLINQKAEYMKQLAIEMCGACSHKKLAAASAATVFWNLSSVKTRIYAAFISLVIIRYCRQYLGQDSVEGETKEVEREALVVAEEESKKIPIIKKKTAVLWDLNPNTSKHVIEGQQ</sequence>
<protein>
    <recommendedName>
        <fullName evidence="6">Reticulon-like protein</fullName>
    </recommendedName>
</protein>
<dbReference type="InterPro" id="IPR003388">
    <property type="entry name" value="Reticulon"/>
</dbReference>
<evidence type="ECO:0000256" key="6">
    <source>
        <dbReference type="RuleBase" id="RU363132"/>
    </source>
</evidence>
<accession>A0ABR1Z669</accession>
<dbReference type="InterPro" id="IPR044647">
    <property type="entry name" value="RTNLB17/18/21"/>
</dbReference>
<evidence type="ECO:0000256" key="5">
    <source>
        <dbReference type="ARBA" id="ARBA00023136"/>
    </source>
</evidence>
<dbReference type="Pfam" id="PF02453">
    <property type="entry name" value="Reticulon"/>
    <property type="match status" value="1"/>
</dbReference>
<feature type="transmembrane region" description="Helical" evidence="6">
    <location>
        <begin position="341"/>
        <end position="359"/>
    </location>
</feature>
<feature type="transmembrane region" description="Helical" evidence="6">
    <location>
        <begin position="371"/>
        <end position="393"/>
    </location>
</feature>
<feature type="compositionally biased region" description="Basic residues" evidence="7">
    <location>
        <begin position="223"/>
        <end position="234"/>
    </location>
</feature>
<feature type="domain" description="Reticulon" evidence="8">
    <location>
        <begin position="267"/>
        <end position="422"/>
    </location>
</feature>
<dbReference type="PANTHER" id="PTHR46626:SF2">
    <property type="entry name" value="RETICULON-LIKE PROTEIN B17"/>
    <property type="match status" value="1"/>
</dbReference>
<keyword evidence="3 6" id="KW-0256">Endoplasmic reticulum</keyword>
<feature type="compositionally biased region" description="Low complexity" evidence="7">
    <location>
        <begin position="238"/>
        <end position="250"/>
    </location>
</feature>
<keyword evidence="10" id="KW-1185">Reference proteome</keyword>
<keyword evidence="5 6" id="KW-0472">Membrane</keyword>
<proteinExistence type="predicted"/>
<dbReference type="PANTHER" id="PTHR46626">
    <property type="entry name" value="RETICULON-LIKE PROTEIN B17"/>
    <property type="match status" value="1"/>
</dbReference>
<feature type="transmembrane region" description="Helical" evidence="6">
    <location>
        <begin position="299"/>
        <end position="320"/>
    </location>
</feature>
<comment type="subcellular location">
    <subcellularLocation>
        <location evidence="1 6">Endoplasmic reticulum membrane</location>
        <topology evidence="1 6">Multi-pass membrane protein</topology>
    </subcellularLocation>
</comment>